<dbReference type="CDD" id="cd17930">
    <property type="entry name" value="DEXHc_cas3"/>
    <property type="match status" value="1"/>
</dbReference>
<dbReference type="Pfam" id="PF22590">
    <property type="entry name" value="Cas3-like_C_2"/>
    <property type="match status" value="1"/>
</dbReference>
<dbReference type="GO" id="GO:0051607">
    <property type="term" value="P:defense response to virus"/>
    <property type="evidence" value="ECO:0007669"/>
    <property type="project" value="UniProtKB-KW"/>
</dbReference>
<organism evidence="12 13">
    <name type="scientific">Thermus brockianus</name>
    <dbReference type="NCBI Taxonomy" id="56956"/>
    <lineage>
        <taxon>Bacteria</taxon>
        <taxon>Thermotogati</taxon>
        <taxon>Deinococcota</taxon>
        <taxon>Deinococci</taxon>
        <taxon>Thermales</taxon>
        <taxon>Thermaceae</taxon>
        <taxon>Thermus</taxon>
    </lineage>
</organism>
<evidence type="ECO:0000259" key="10">
    <source>
        <dbReference type="PROSITE" id="PS51194"/>
    </source>
</evidence>
<accession>A0A1J0LY49</accession>
<evidence type="ECO:0000256" key="6">
    <source>
        <dbReference type="ARBA" id="ARBA00022806"/>
    </source>
</evidence>
<feature type="domain" description="Helicase ATP-binding" evidence="9">
    <location>
        <begin position="257"/>
        <end position="449"/>
    </location>
</feature>
<keyword evidence="5" id="KW-0378">Hydrolase</keyword>
<sequence>METGKTLRAHTPNGEGRWHFLKDHLEAVAQRASEFAQAFGTPKLNRALGYLHDAGKATEEFQDYLQRVARGGRLQKVPHSIWGAALAYALLSFTHKEKGKFAQSGWEALALPVLGHHAGLPSRGEATSKLGKTGERARQEGVFQSILDFLEEEGLKEATLQALKEALEEVKTKVAGHEATSLRLDLLIRMAFSALVDADYLDTEAHFDPHLASLRQGQPTLESLWQRLQRAQEALLQTAPKSPVNRVRSEVYEACLKAAELPPGLFRLTVPTGGGKTRSGLAFALKHALKHGLRRVVVAIPYTSIIDQTAGVYREILGEEAVLEHHSAYEPPQNGDEAQDEGLLRQQLATENWDAPLIVTTTIQLFESLFSNRPSKMRKVHRLARSVILLDEVQTLPPELLEPTLDVLRLLATPVEQGGYGATVVFSTATQPTFEAVPGFRSLEIREIVQDYPQHFSVLRRVEYELRQEPLSWKEVAGEVGSREQVMVVVNTRKDALALLDALGEEEGVFHLSTLLCPAHRREVLAEVRRRLCGGEPVRLVSTQVVEAGVDLDFPEVWRAIGPLDRVVQAAGRCNREGRLEAGRVVLFWPKEGTSPQGPYRVGTEKARILLKMVSSPECLHDPELYRKYFKELYEAVETDREIQGYRQELNFPEVAQRYRLIREDTVSVVVDYREGLKWLEAFRNDPTITNWRRLQPYLVSLFRKEAEQKRHFLEPVPGHTDLYVWRGAYDQVRGLAEGYTDPSDLIV</sequence>
<dbReference type="GO" id="GO:0003676">
    <property type="term" value="F:nucleic acid binding"/>
    <property type="evidence" value="ECO:0007669"/>
    <property type="project" value="InterPro"/>
</dbReference>
<dbReference type="PROSITE" id="PS51643">
    <property type="entry name" value="HD_CAS3"/>
    <property type="match status" value="1"/>
</dbReference>
<dbReference type="Gene3D" id="1.10.3210.30">
    <property type="match status" value="1"/>
</dbReference>
<dbReference type="KEGG" id="tbc:A0O31_02380"/>
<dbReference type="PROSITE" id="PS51192">
    <property type="entry name" value="HELICASE_ATP_BIND_1"/>
    <property type="match status" value="1"/>
</dbReference>
<comment type="similarity">
    <text evidence="1">In the N-terminal section; belongs to the CRISPR-associated nuclease Cas3-HD family.</text>
</comment>
<keyword evidence="6 12" id="KW-0347">Helicase</keyword>
<evidence type="ECO:0000256" key="8">
    <source>
        <dbReference type="ARBA" id="ARBA00023118"/>
    </source>
</evidence>
<evidence type="ECO:0000256" key="2">
    <source>
        <dbReference type="ARBA" id="ARBA00009046"/>
    </source>
</evidence>
<feature type="domain" description="HD Cas3-type" evidence="11">
    <location>
        <begin position="14"/>
        <end position="201"/>
    </location>
</feature>
<dbReference type="GO" id="GO:0046872">
    <property type="term" value="F:metal ion binding"/>
    <property type="evidence" value="ECO:0007669"/>
    <property type="project" value="UniProtKB-KW"/>
</dbReference>
<dbReference type="RefSeq" id="WP_071678096.1">
    <property type="nucleotide sequence ID" value="NZ_CP016313.1"/>
</dbReference>
<keyword evidence="3" id="KW-0479">Metal-binding</keyword>
<dbReference type="EMBL" id="CP016313">
    <property type="protein sequence ID" value="APD10405.1"/>
    <property type="molecule type" value="Genomic_DNA"/>
</dbReference>
<reference evidence="13" key="1">
    <citation type="submission" date="2016-06" db="EMBL/GenBank/DDBJ databases">
        <title>Whole genome sequencing of Thermus brockianus strain GE-1.</title>
        <authorList>
            <person name="Schaefers C."/>
            <person name="Blank S."/>
            <person name="Wiebusch S."/>
            <person name="Elleuche S."/>
            <person name="Antranikian G."/>
        </authorList>
    </citation>
    <scope>NUCLEOTIDE SEQUENCE [LARGE SCALE GENOMIC DNA]</scope>
    <source>
        <strain evidence="13">GE-1</strain>
        <plasmid evidence="13">ptb1</plasmid>
    </source>
</reference>
<keyword evidence="4" id="KW-0547">Nucleotide-binding</keyword>
<evidence type="ECO:0000256" key="1">
    <source>
        <dbReference type="ARBA" id="ARBA00006847"/>
    </source>
</evidence>
<dbReference type="GO" id="GO:0004386">
    <property type="term" value="F:helicase activity"/>
    <property type="evidence" value="ECO:0007669"/>
    <property type="project" value="UniProtKB-KW"/>
</dbReference>
<dbReference type="Pfam" id="PF18019">
    <property type="entry name" value="Cas3_HD"/>
    <property type="match status" value="1"/>
</dbReference>
<feature type="domain" description="Helicase C-terminal" evidence="10">
    <location>
        <begin position="458"/>
        <end position="641"/>
    </location>
</feature>
<dbReference type="InterPro" id="IPR001650">
    <property type="entry name" value="Helicase_C-like"/>
</dbReference>
<dbReference type="GO" id="GO:0016787">
    <property type="term" value="F:hydrolase activity"/>
    <property type="evidence" value="ECO:0007669"/>
    <property type="project" value="UniProtKB-KW"/>
</dbReference>
<protein>
    <submittedName>
        <fullName evidence="12">Putative ATP-dependent RNA helicase</fullName>
    </submittedName>
</protein>
<gene>
    <name evidence="12" type="ORF">A0O31_02380</name>
</gene>
<dbReference type="NCBIfam" id="TIGR01596">
    <property type="entry name" value="cas3_HD"/>
    <property type="match status" value="1"/>
</dbReference>
<geneLocation type="plasmid" evidence="13">
    <name>ptb1</name>
</geneLocation>
<evidence type="ECO:0000313" key="12">
    <source>
        <dbReference type="EMBL" id="APD10405.1"/>
    </source>
</evidence>
<evidence type="ECO:0000256" key="4">
    <source>
        <dbReference type="ARBA" id="ARBA00022741"/>
    </source>
</evidence>
<dbReference type="Gene3D" id="3.40.50.300">
    <property type="entry name" value="P-loop containing nucleotide triphosphate hydrolases"/>
    <property type="match status" value="2"/>
</dbReference>
<keyword evidence="8" id="KW-0051">Antiviral defense</keyword>
<dbReference type="OrthoDB" id="9810236at2"/>
<dbReference type="GO" id="GO:0005524">
    <property type="term" value="F:ATP binding"/>
    <property type="evidence" value="ECO:0007669"/>
    <property type="project" value="UniProtKB-KW"/>
</dbReference>
<dbReference type="CDD" id="cd09641">
    <property type="entry name" value="Cas3''_I"/>
    <property type="match status" value="1"/>
</dbReference>
<dbReference type="SUPFAM" id="SSF52540">
    <property type="entry name" value="P-loop containing nucleoside triphosphate hydrolases"/>
    <property type="match status" value="1"/>
</dbReference>
<dbReference type="InterPro" id="IPR027417">
    <property type="entry name" value="P-loop_NTPase"/>
</dbReference>
<dbReference type="PROSITE" id="PS51194">
    <property type="entry name" value="HELICASE_CTER"/>
    <property type="match status" value="1"/>
</dbReference>
<dbReference type="InterPro" id="IPR054712">
    <property type="entry name" value="Cas3-like_dom"/>
</dbReference>
<evidence type="ECO:0000256" key="3">
    <source>
        <dbReference type="ARBA" id="ARBA00022723"/>
    </source>
</evidence>
<evidence type="ECO:0000259" key="9">
    <source>
        <dbReference type="PROSITE" id="PS51192"/>
    </source>
</evidence>
<proteinExistence type="inferred from homology"/>
<keyword evidence="12" id="KW-0614">Plasmid</keyword>
<dbReference type="Pfam" id="PF00270">
    <property type="entry name" value="DEAD"/>
    <property type="match status" value="1"/>
</dbReference>
<dbReference type="InterPro" id="IPR011545">
    <property type="entry name" value="DEAD/DEAH_box_helicase_dom"/>
</dbReference>
<dbReference type="InterPro" id="IPR014001">
    <property type="entry name" value="Helicase_ATP-bd"/>
</dbReference>
<dbReference type="SMART" id="SM00487">
    <property type="entry name" value="DEXDc"/>
    <property type="match status" value="1"/>
</dbReference>
<dbReference type="AlphaFoldDB" id="A0A1J0LY49"/>
<name>A0A1J0LY49_THEBO</name>
<evidence type="ECO:0000313" key="13">
    <source>
        <dbReference type="Proteomes" id="UP000182993"/>
    </source>
</evidence>
<dbReference type="InterPro" id="IPR038257">
    <property type="entry name" value="CRISPR-assoc_Cas3_HD_sf"/>
</dbReference>
<evidence type="ECO:0000259" key="11">
    <source>
        <dbReference type="PROSITE" id="PS51643"/>
    </source>
</evidence>
<evidence type="ECO:0000256" key="5">
    <source>
        <dbReference type="ARBA" id="ARBA00022801"/>
    </source>
</evidence>
<dbReference type="InterPro" id="IPR006483">
    <property type="entry name" value="CRISPR-assoc_Cas3_HD"/>
</dbReference>
<evidence type="ECO:0000256" key="7">
    <source>
        <dbReference type="ARBA" id="ARBA00022840"/>
    </source>
</evidence>
<comment type="similarity">
    <text evidence="2">In the central section; belongs to the CRISPR-associated helicase Cas3 family.</text>
</comment>
<dbReference type="Proteomes" id="UP000182993">
    <property type="component" value="Plasmid pTB1"/>
</dbReference>
<keyword evidence="7" id="KW-0067">ATP-binding</keyword>